<keyword evidence="5" id="KW-0418">Kinase</keyword>
<dbReference type="InterPro" id="IPR003661">
    <property type="entry name" value="HisK_dim/P_dom"/>
</dbReference>
<keyword evidence="6" id="KW-0175">Coiled coil</keyword>
<dbReference type="PANTHER" id="PTHR43304">
    <property type="entry name" value="PHYTOCHROME-LIKE PROTEIN CPH1"/>
    <property type="match status" value="1"/>
</dbReference>
<organism evidence="10 11">
    <name type="scientific">Rhodocytophaga aerolata</name>
    <dbReference type="NCBI Taxonomy" id="455078"/>
    <lineage>
        <taxon>Bacteria</taxon>
        <taxon>Pseudomonadati</taxon>
        <taxon>Bacteroidota</taxon>
        <taxon>Cytophagia</taxon>
        <taxon>Cytophagales</taxon>
        <taxon>Rhodocytophagaceae</taxon>
        <taxon>Rhodocytophaga</taxon>
    </lineage>
</organism>
<dbReference type="Pfam" id="PF08448">
    <property type="entry name" value="PAS_4"/>
    <property type="match status" value="2"/>
</dbReference>
<dbReference type="EC" id="2.7.13.3" evidence="2"/>
<gene>
    <name evidence="10" type="ORF">Q0590_16845</name>
</gene>
<feature type="coiled-coil region" evidence="6">
    <location>
        <begin position="739"/>
        <end position="766"/>
    </location>
</feature>
<evidence type="ECO:0000259" key="9">
    <source>
        <dbReference type="PROSITE" id="PS50113"/>
    </source>
</evidence>
<dbReference type="PROSITE" id="PS50112">
    <property type="entry name" value="PAS"/>
    <property type="match status" value="3"/>
</dbReference>
<feature type="domain" description="Histidine kinase" evidence="7">
    <location>
        <begin position="769"/>
        <end position="982"/>
    </location>
</feature>
<keyword evidence="4" id="KW-0808">Transferase</keyword>
<dbReference type="PANTHER" id="PTHR43304:SF1">
    <property type="entry name" value="PAC DOMAIN-CONTAINING PROTEIN"/>
    <property type="match status" value="1"/>
</dbReference>
<dbReference type="InterPro" id="IPR000014">
    <property type="entry name" value="PAS"/>
</dbReference>
<dbReference type="InterPro" id="IPR035965">
    <property type="entry name" value="PAS-like_dom_sf"/>
</dbReference>
<dbReference type="Proteomes" id="UP001168528">
    <property type="component" value="Unassembled WGS sequence"/>
</dbReference>
<protein>
    <recommendedName>
        <fullName evidence="2">histidine kinase</fullName>
        <ecNumber evidence="2">2.7.13.3</ecNumber>
    </recommendedName>
</protein>
<dbReference type="SMART" id="SM00091">
    <property type="entry name" value="PAS"/>
    <property type="match status" value="5"/>
</dbReference>
<dbReference type="InterPro" id="IPR004358">
    <property type="entry name" value="Sig_transdc_His_kin-like_C"/>
</dbReference>
<dbReference type="PROSITE" id="PS50113">
    <property type="entry name" value="PAC"/>
    <property type="match status" value="2"/>
</dbReference>
<comment type="caution">
    <text evidence="10">The sequence shown here is derived from an EMBL/GenBank/DDBJ whole genome shotgun (WGS) entry which is preliminary data.</text>
</comment>
<dbReference type="PROSITE" id="PS50109">
    <property type="entry name" value="HIS_KIN"/>
    <property type="match status" value="1"/>
</dbReference>
<feature type="domain" description="PAC" evidence="9">
    <location>
        <begin position="79"/>
        <end position="131"/>
    </location>
</feature>
<dbReference type="CDD" id="cd00082">
    <property type="entry name" value="HisKA"/>
    <property type="match status" value="1"/>
</dbReference>
<dbReference type="SMART" id="SM00086">
    <property type="entry name" value="PAC"/>
    <property type="match status" value="4"/>
</dbReference>
<dbReference type="InterPro" id="IPR001610">
    <property type="entry name" value="PAC"/>
</dbReference>
<dbReference type="InterPro" id="IPR052162">
    <property type="entry name" value="Sensor_kinase/Photoreceptor"/>
</dbReference>
<evidence type="ECO:0000259" key="8">
    <source>
        <dbReference type="PROSITE" id="PS50112"/>
    </source>
</evidence>
<keyword evidence="11" id="KW-1185">Reference proteome</keyword>
<evidence type="ECO:0000313" key="10">
    <source>
        <dbReference type="EMBL" id="MDO1447942.1"/>
    </source>
</evidence>
<name>A0ABT8RB17_9BACT</name>
<dbReference type="InterPro" id="IPR013767">
    <property type="entry name" value="PAS_fold"/>
</dbReference>
<keyword evidence="3" id="KW-0597">Phosphoprotein</keyword>
<dbReference type="SUPFAM" id="SSF55874">
    <property type="entry name" value="ATPase domain of HSP90 chaperone/DNA topoisomerase II/histidine kinase"/>
    <property type="match status" value="1"/>
</dbReference>
<evidence type="ECO:0000256" key="2">
    <source>
        <dbReference type="ARBA" id="ARBA00012438"/>
    </source>
</evidence>
<dbReference type="InterPro" id="IPR036890">
    <property type="entry name" value="HATPase_C_sf"/>
</dbReference>
<dbReference type="InterPro" id="IPR003594">
    <property type="entry name" value="HATPase_dom"/>
</dbReference>
<evidence type="ECO:0000256" key="6">
    <source>
        <dbReference type="SAM" id="Coils"/>
    </source>
</evidence>
<dbReference type="SUPFAM" id="SSF47384">
    <property type="entry name" value="Homodimeric domain of signal transducing histidine kinase"/>
    <property type="match status" value="1"/>
</dbReference>
<dbReference type="Pfam" id="PF13426">
    <property type="entry name" value="PAS_9"/>
    <property type="match status" value="1"/>
</dbReference>
<dbReference type="NCBIfam" id="TIGR00229">
    <property type="entry name" value="sensory_box"/>
    <property type="match status" value="3"/>
</dbReference>
<evidence type="ECO:0000256" key="5">
    <source>
        <dbReference type="ARBA" id="ARBA00022777"/>
    </source>
</evidence>
<dbReference type="InterPro" id="IPR013656">
    <property type="entry name" value="PAS_4"/>
</dbReference>
<dbReference type="InterPro" id="IPR000700">
    <property type="entry name" value="PAS-assoc_C"/>
</dbReference>
<dbReference type="SUPFAM" id="SSF55785">
    <property type="entry name" value="PYP-like sensor domain (PAS domain)"/>
    <property type="match status" value="6"/>
</dbReference>
<dbReference type="Pfam" id="PF02518">
    <property type="entry name" value="HATPase_c"/>
    <property type="match status" value="1"/>
</dbReference>
<feature type="domain" description="PAS" evidence="8">
    <location>
        <begin position="627"/>
        <end position="669"/>
    </location>
</feature>
<dbReference type="EMBL" id="JAUKPO010000009">
    <property type="protein sequence ID" value="MDO1447942.1"/>
    <property type="molecule type" value="Genomic_DNA"/>
</dbReference>
<dbReference type="SMART" id="SM00388">
    <property type="entry name" value="HisKA"/>
    <property type="match status" value="1"/>
</dbReference>
<accession>A0ABT8RB17</accession>
<feature type="domain" description="PAC" evidence="9">
    <location>
        <begin position="202"/>
        <end position="253"/>
    </location>
</feature>
<dbReference type="Gene3D" id="3.30.565.10">
    <property type="entry name" value="Histidine kinase-like ATPase, C-terminal domain"/>
    <property type="match status" value="1"/>
</dbReference>
<dbReference type="CDD" id="cd00130">
    <property type="entry name" value="PAS"/>
    <property type="match status" value="2"/>
</dbReference>
<evidence type="ECO:0000256" key="3">
    <source>
        <dbReference type="ARBA" id="ARBA00022553"/>
    </source>
</evidence>
<dbReference type="PRINTS" id="PR00344">
    <property type="entry name" value="BCTRLSENSOR"/>
</dbReference>
<feature type="domain" description="PAS" evidence="8">
    <location>
        <begin position="254"/>
        <end position="324"/>
    </location>
</feature>
<dbReference type="Pfam" id="PF00512">
    <property type="entry name" value="HisKA"/>
    <property type="match status" value="1"/>
</dbReference>
<feature type="domain" description="PAS" evidence="8">
    <location>
        <begin position="12"/>
        <end position="51"/>
    </location>
</feature>
<dbReference type="Gene3D" id="1.10.287.130">
    <property type="match status" value="1"/>
</dbReference>
<dbReference type="SMART" id="SM00387">
    <property type="entry name" value="HATPase_c"/>
    <property type="match status" value="1"/>
</dbReference>
<comment type="catalytic activity">
    <reaction evidence="1">
        <text>ATP + protein L-histidine = ADP + protein N-phospho-L-histidine.</text>
        <dbReference type="EC" id="2.7.13.3"/>
    </reaction>
</comment>
<sequence length="995" mass="113022">MLFDKQVLSQVQLLEHLPAAVFTTNAQFNVLSWNHEAEKLFGWRTEEVIGKPISGFLQLSDTNVYSAVSAEGLPRKDFWTGQIEQQHKQGNPKCVELSINFIYNSAGLLEGTVSVGKDITRQQELEAGLRKTQSLLEAATRNSPIILANQDIHLNYTYFYNQQDEFEGVEALGKTDEDIFPKALSNKIIPIKKRVLRQGLGEQHEISFSHPSGTFTYLFTIDPVLNELQEVTGITTAAINISSFRKIESSLQEKETQLQHITNALPILISFVDAKEYYRFVNQNYETWFGIPKEYMLGKTLHEVAGDDLYEQHKSYYKKALGGEKTEFTEQVLKQGTKAFLRILLLPSITNGTVNGFYVLAQDQTELLTTQQALEESNQVYRAITHHFPKGNIFILDHQFTIIFAEGGSMRERGLTSDAFVGKTAAVFVNNEHQLNGLYANLDRVLQGETITFTDSILGQHYEFTGTPLPEKDGRILRILCIVRNISEQVKLQQDVEHFTANLQEAQQLAKLGFWEYYPENQQLKWSEMMYEIFDRRKDDPVPQVSFFKELVSPEDWNKLIRHAQRAHSLRTDFKITIPIRFLSGKQKYVQLYARPLEYLNELPYRLFGAAMDVTEQSILEEKVKEQEAQMNSLFESDTVGIIFWDILGKITHANDYFLKMLGYTRQNLEAGEVNWRHLTPVPWEELNPKALQIFLSASANTTTEKEFFHKNGKRIPVLLGSAFLSGYYTKGASFVLDITELQNIRQKLEQKALALKDSNSELEKFAYVAAHDLQEPLNTLSGLVTLLNYQAGITSDEEMQKLLTLVPGIISRMQQLIKNLLEYSKIDSAKIQVTEFPMEDVIQVVLGSLAKRIADTGSVIVYDNLPVIHADQAQMTQLIQNLIGNAIKFRSHKPMHIEISGSVLPDGWHFSIRDTGIGMNMADASKIFGAFQRLHTRNEYEGTGLGLAICQKIVERHGGKIWVESVLGEGSTFYFTLCKPELDSTFAHVTAEVS</sequence>
<evidence type="ECO:0000313" key="11">
    <source>
        <dbReference type="Proteomes" id="UP001168528"/>
    </source>
</evidence>
<dbReference type="InterPro" id="IPR036097">
    <property type="entry name" value="HisK_dim/P_sf"/>
</dbReference>
<dbReference type="Pfam" id="PF00989">
    <property type="entry name" value="PAS"/>
    <property type="match status" value="1"/>
</dbReference>
<dbReference type="InterPro" id="IPR005467">
    <property type="entry name" value="His_kinase_dom"/>
</dbReference>
<dbReference type="Gene3D" id="3.30.450.20">
    <property type="entry name" value="PAS domain"/>
    <property type="match status" value="6"/>
</dbReference>
<proteinExistence type="predicted"/>
<evidence type="ECO:0000256" key="4">
    <source>
        <dbReference type="ARBA" id="ARBA00022679"/>
    </source>
</evidence>
<reference evidence="10" key="1">
    <citation type="submission" date="2023-07" db="EMBL/GenBank/DDBJ databases">
        <title>The genome sequence of Rhodocytophaga aerolata KACC 12507.</title>
        <authorList>
            <person name="Zhang X."/>
        </authorList>
    </citation>
    <scope>NUCLEOTIDE SEQUENCE</scope>
    <source>
        <strain evidence="10">KACC 12507</strain>
    </source>
</reference>
<evidence type="ECO:0000259" key="7">
    <source>
        <dbReference type="PROSITE" id="PS50109"/>
    </source>
</evidence>
<dbReference type="RefSeq" id="WP_302038747.1">
    <property type="nucleotide sequence ID" value="NZ_JAUKPO010000009.1"/>
</dbReference>
<evidence type="ECO:0000256" key="1">
    <source>
        <dbReference type="ARBA" id="ARBA00000085"/>
    </source>
</evidence>